<dbReference type="GO" id="GO:0008270">
    <property type="term" value="F:zinc ion binding"/>
    <property type="evidence" value="ECO:0007669"/>
    <property type="project" value="UniProtKB-KW"/>
</dbReference>
<sequence length="398" mass="46358">MGKRSKRKNKNSKLLQPDNDLHLKRINIYESTAKFLDGEHTKLELVGRLRDCYGVALKLLQSMKNIRQDYVAVNRDQFHDEHFVSLLDSPIRTQMRAQEYSNALDLCKEAINVKGNPMRSFYISCIDLFLLRIEGFSSARVTRVSQQVYELIKINKGLEFLGSGSPIYSVFVDCALGELNRLRQFDMVRDLSSAMIEHQNKIIVRQGEVFARFSCVDLIRSIIINEDLRQLDLTKVRKIMYGDELLDDYDETGMGYLAKSLILFYLTYIGDGCISDKDNNDMLNSAFLYMREYLAIKTKRSSWKCCLCEETRSSVNEHVICQGCRVVSYCCKDCQRSNYLYSEQTRTRGLGHKHLCPVFKAFRKRKNNEDASKNDLLERKFQRACYRFFLSTLDTFKE</sequence>
<dbReference type="Proteomes" id="UP001054902">
    <property type="component" value="Unassembled WGS sequence"/>
</dbReference>
<evidence type="ECO:0000256" key="3">
    <source>
        <dbReference type="ARBA" id="ARBA00022833"/>
    </source>
</evidence>
<reference evidence="6 7" key="1">
    <citation type="journal article" date="2021" name="Sci. Rep.">
        <title>The genome of the diatom Chaetoceros tenuissimus carries an ancient integrated fragment of an extant virus.</title>
        <authorList>
            <person name="Hongo Y."/>
            <person name="Kimura K."/>
            <person name="Takaki Y."/>
            <person name="Yoshida Y."/>
            <person name="Baba S."/>
            <person name="Kobayashi G."/>
            <person name="Nagasaki K."/>
            <person name="Hano T."/>
            <person name="Tomaru Y."/>
        </authorList>
    </citation>
    <scope>NUCLEOTIDE SEQUENCE [LARGE SCALE GENOMIC DNA]</scope>
    <source>
        <strain evidence="6 7">NIES-3715</strain>
    </source>
</reference>
<gene>
    <name evidence="6" type="ORF">CTEN210_18022</name>
</gene>
<feature type="domain" description="MYND-type" evidence="5">
    <location>
        <begin position="305"/>
        <end position="356"/>
    </location>
</feature>
<comment type="caution">
    <text evidence="6">The sequence shown here is derived from an EMBL/GenBank/DDBJ whole genome shotgun (WGS) entry which is preliminary data.</text>
</comment>
<protein>
    <recommendedName>
        <fullName evidence="5">MYND-type domain-containing protein</fullName>
    </recommendedName>
</protein>
<dbReference type="EMBL" id="BLLK01000074">
    <property type="protein sequence ID" value="GFH61546.1"/>
    <property type="molecule type" value="Genomic_DNA"/>
</dbReference>
<name>A0AAD3HFN0_9STRA</name>
<evidence type="ECO:0000256" key="2">
    <source>
        <dbReference type="ARBA" id="ARBA00022771"/>
    </source>
</evidence>
<evidence type="ECO:0000259" key="5">
    <source>
        <dbReference type="PROSITE" id="PS50865"/>
    </source>
</evidence>
<dbReference type="AlphaFoldDB" id="A0AAD3HFN0"/>
<evidence type="ECO:0000256" key="1">
    <source>
        <dbReference type="ARBA" id="ARBA00022723"/>
    </source>
</evidence>
<accession>A0AAD3HFN0</accession>
<keyword evidence="7" id="KW-1185">Reference proteome</keyword>
<keyword evidence="3" id="KW-0862">Zinc</keyword>
<keyword evidence="1" id="KW-0479">Metal-binding</keyword>
<organism evidence="6 7">
    <name type="scientific">Chaetoceros tenuissimus</name>
    <dbReference type="NCBI Taxonomy" id="426638"/>
    <lineage>
        <taxon>Eukaryota</taxon>
        <taxon>Sar</taxon>
        <taxon>Stramenopiles</taxon>
        <taxon>Ochrophyta</taxon>
        <taxon>Bacillariophyta</taxon>
        <taxon>Coscinodiscophyceae</taxon>
        <taxon>Chaetocerotophycidae</taxon>
        <taxon>Chaetocerotales</taxon>
        <taxon>Chaetocerotaceae</taxon>
        <taxon>Chaetoceros</taxon>
    </lineage>
</organism>
<dbReference type="InterPro" id="IPR002893">
    <property type="entry name" value="Znf_MYND"/>
</dbReference>
<proteinExistence type="predicted"/>
<keyword evidence="2 4" id="KW-0863">Zinc-finger</keyword>
<evidence type="ECO:0000313" key="7">
    <source>
        <dbReference type="Proteomes" id="UP001054902"/>
    </source>
</evidence>
<evidence type="ECO:0000313" key="6">
    <source>
        <dbReference type="EMBL" id="GFH61546.1"/>
    </source>
</evidence>
<evidence type="ECO:0000256" key="4">
    <source>
        <dbReference type="PROSITE-ProRule" id="PRU00134"/>
    </source>
</evidence>
<dbReference type="PROSITE" id="PS50865">
    <property type="entry name" value="ZF_MYND_2"/>
    <property type="match status" value="1"/>
</dbReference>